<organism evidence="2 3">
    <name type="scientific">Penicillium angulare</name>
    <dbReference type="NCBI Taxonomy" id="116970"/>
    <lineage>
        <taxon>Eukaryota</taxon>
        <taxon>Fungi</taxon>
        <taxon>Dikarya</taxon>
        <taxon>Ascomycota</taxon>
        <taxon>Pezizomycotina</taxon>
        <taxon>Eurotiomycetes</taxon>
        <taxon>Eurotiomycetidae</taxon>
        <taxon>Eurotiales</taxon>
        <taxon>Aspergillaceae</taxon>
        <taxon>Penicillium</taxon>
    </lineage>
</organism>
<gene>
    <name evidence="2" type="ORF">N7456_010779</name>
</gene>
<keyword evidence="3" id="KW-1185">Reference proteome</keyword>
<reference evidence="2" key="1">
    <citation type="submission" date="2022-11" db="EMBL/GenBank/DDBJ databases">
        <authorList>
            <person name="Petersen C."/>
        </authorList>
    </citation>
    <scope>NUCLEOTIDE SEQUENCE</scope>
    <source>
        <strain evidence="2">IBT 30069</strain>
    </source>
</reference>
<reference evidence="2" key="2">
    <citation type="journal article" date="2023" name="IMA Fungus">
        <title>Comparative genomic study of the Penicillium genus elucidates a diverse pangenome and 15 lateral gene transfer events.</title>
        <authorList>
            <person name="Petersen C."/>
            <person name="Sorensen T."/>
            <person name="Nielsen M.R."/>
            <person name="Sondergaard T.E."/>
            <person name="Sorensen J.L."/>
            <person name="Fitzpatrick D.A."/>
            <person name="Frisvad J.C."/>
            <person name="Nielsen K.L."/>
        </authorList>
    </citation>
    <scope>NUCLEOTIDE SEQUENCE</scope>
    <source>
        <strain evidence="2">IBT 30069</strain>
    </source>
</reference>
<protein>
    <submittedName>
        <fullName evidence="2">Uncharacterized protein</fullName>
    </submittedName>
</protein>
<dbReference type="OrthoDB" id="4579491at2759"/>
<name>A0A9W9JZA1_9EURO</name>
<dbReference type="EMBL" id="JAPQKH010000007">
    <property type="protein sequence ID" value="KAJ5087163.1"/>
    <property type="molecule type" value="Genomic_DNA"/>
</dbReference>
<comment type="caution">
    <text evidence="2">The sequence shown here is derived from an EMBL/GenBank/DDBJ whole genome shotgun (WGS) entry which is preliminary data.</text>
</comment>
<accession>A0A9W9JZA1</accession>
<dbReference type="SUPFAM" id="SSF52047">
    <property type="entry name" value="RNI-like"/>
    <property type="match status" value="1"/>
</dbReference>
<feature type="compositionally biased region" description="Polar residues" evidence="1">
    <location>
        <begin position="14"/>
        <end position="24"/>
    </location>
</feature>
<evidence type="ECO:0000313" key="3">
    <source>
        <dbReference type="Proteomes" id="UP001149165"/>
    </source>
</evidence>
<proteinExistence type="predicted"/>
<dbReference type="AlphaFoldDB" id="A0A9W9JZA1"/>
<evidence type="ECO:0000256" key="1">
    <source>
        <dbReference type="SAM" id="MobiDB-lite"/>
    </source>
</evidence>
<sequence>MAHIPPAVIKVQGPHNTSNPDHESNLQTQLQSISRSVTHLMIDDDTPSDAEWALLGSHFHNVKELELESGFNEELNDKCIPRHWPLKKLQLNSACGELVQSPFVRQGLIQHLSLYFTCNLRFEGPTTEEFLSIARETKAQEENDSEKKQGNEKGIEIIYLPEIVANHMHDVYSNPERKPDPENEPPEDTIHLKTLEIMENDAMDTFCRFFAALPHLARNLHTLRIRSTTGLDFIMIAEGTFRQILPVLRNLKVLNYTVGDVFHDPLLLPTMYRLFPPNLTTLYFRAPASLITSDQWPNWLRAFESREFLPHLENVAFVLDLHYEERREGSIGRRVRPAPIGLLHQARKECENLYGILRERGINVMSMPPEPDFLHLKPVDVRW</sequence>
<feature type="region of interest" description="Disordered" evidence="1">
    <location>
        <begin position="1"/>
        <end position="24"/>
    </location>
</feature>
<evidence type="ECO:0000313" key="2">
    <source>
        <dbReference type="EMBL" id="KAJ5087163.1"/>
    </source>
</evidence>
<dbReference type="Proteomes" id="UP001149165">
    <property type="component" value="Unassembled WGS sequence"/>
</dbReference>